<dbReference type="RefSeq" id="XP_020081717.1">
    <property type="nucleotide sequence ID" value="XM_020226128.1"/>
</dbReference>
<keyword evidence="3" id="KW-0472">Membrane</keyword>
<proteinExistence type="inferred from homology"/>
<dbReference type="Proteomes" id="UP000515123">
    <property type="component" value="Unplaced"/>
</dbReference>
<comment type="similarity">
    <text evidence="1">Belongs to the CBF/MAK21 family.</text>
</comment>
<feature type="transmembrane region" description="Helical" evidence="3">
    <location>
        <begin position="7"/>
        <end position="27"/>
    </location>
</feature>
<evidence type="ECO:0000259" key="4">
    <source>
        <dbReference type="Pfam" id="PF03914"/>
    </source>
</evidence>
<keyword evidence="3" id="KW-0812">Transmembrane</keyword>
<feature type="compositionally biased region" description="Acidic residues" evidence="2">
    <location>
        <begin position="331"/>
        <end position="349"/>
    </location>
</feature>
<feature type="region of interest" description="Disordered" evidence="2">
    <location>
        <begin position="170"/>
        <end position="191"/>
    </location>
</feature>
<feature type="non-terminal residue" evidence="6">
    <location>
        <position position="475"/>
    </location>
</feature>
<feature type="domain" description="CCAAT-binding factor" evidence="4">
    <location>
        <begin position="72"/>
        <end position="226"/>
    </location>
</feature>
<reference evidence="6" key="2">
    <citation type="submission" date="2025-08" db="UniProtKB">
        <authorList>
            <consortium name="RefSeq"/>
        </authorList>
    </citation>
    <scope>IDENTIFICATION</scope>
    <source>
        <tissue evidence="6">Leaf</tissue>
    </source>
</reference>
<dbReference type="PANTHER" id="PTHR12048:SF0">
    <property type="entry name" value="CCAAT_ENHANCER-BINDING PROTEIN ZETA"/>
    <property type="match status" value="1"/>
</dbReference>
<organism evidence="5 6">
    <name type="scientific">Ananas comosus</name>
    <name type="common">Pineapple</name>
    <name type="synonym">Ananas ananas</name>
    <dbReference type="NCBI Taxonomy" id="4615"/>
    <lineage>
        <taxon>Eukaryota</taxon>
        <taxon>Viridiplantae</taxon>
        <taxon>Streptophyta</taxon>
        <taxon>Embryophyta</taxon>
        <taxon>Tracheophyta</taxon>
        <taxon>Spermatophyta</taxon>
        <taxon>Magnoliopsida</taxon>
        <taxon>Liliopsida</taxon>
        <taxon>Poales</taxon>
        <taxon>Bromeliaceae</taxon>
        <taxon>Bromelioideae</taxon>
        <taxon>Ananas</taxon>
    </lineage>
</organism>
<dbReference type="AlphaFoldDB" id="A0A6P5EEL1"/>
<evidence type="ECO:0000313" key="6">
    <source>
        <dbReference type="RefSeq" id="XP_020081717.1"/>
    </source>
</evidence>
<name>A0A6P5EEL1_ANACO</name>
<dbReference type="Pfam" id="PF03914">
    <property type="entry name" value="CBF"/>
    <property type="match status" value="1"/>
</dbReference>
<feature type="non-terminal residue" evidence="6">
    <location>
        <position position="1"/>
    </location>
</feature>
<evidence type="ECO:0000313" key="5">
    <source>
        <dbReference type="Proteomes" id="UP000515123"/>
    </source>
</evidence>
<feature type="region of interest" description="Disordered" evidence="2">
    <location>
        <begin position="321"/>
        <end position="475"/>
    </location>
</feature>
<keyword evidence="5" id="KW-1185">Reference proteome</keyword>
<evidence type="ECO:0000256" key="2">
    <source>
        <dbReference type="SAM" id="MobiDB-lite"/>
    </source>
</evidence>
<evidence type="ECO:0000256" key="1">
    <source>
        <dbReference type="ARBA" id="ARBA00007797"/>
    </source>
</evidence>
<protein>
    <submittedName>
        <fullName evidence="6">CCAAT/enhancer-binding protein zeta-like</fullName>
    </submittedName>
</protein>
<feature type="compositionally biased region" description="Basic and acidic residues" evidence="2">
    <location>
        <begin position="359"/>
        <end position="375"/>
    </location>
</feature>
<accession>A0A6P5EEL1</accession>
<dbReference type="PANTHER" id="PTHR12048">
    <property type="entry name" value="CCAAT-BINDING FACTOR-RELATED"/>
    <property type="match status" value="1"/>
</dbReference>
<gene>
    <name evidence="6" type="primary">LOC109705396</name>
</gene>
<dbReference type="GO" id="GO:0005634">
    <property type="term" value="C:nucleus"/>
    <property type="evidence" value="ECO:0007669"/>
    <property type="project" value="UniProtKB-ARBA"/>
</dbReference>
<sequence length="475" mass="52435">EIYMFTLGLNFYYISIAASQLVTFIMYEKLAIMELNNKILVGLSSSNCHKLIKNIFVGILLKHSLIKSVSEQVALQRPPQYACGCLFILSEVLKAKPPLWTMLLQNESVDDDLEHFEDIIESPEDLAVAPSGNSINSDELPTSLGGKKLADLVHDEEDHDLEVEVGCENVSEGNREENHTTNEGSTLPVGYNPRHREPSFCNADRASCWELTALASHVHPSVATMARTLLSGANIVYNGDPLNDLSLTAFLDKFMEKKPKVNRKAEGIWHGGSQIAPARKLDLSHHLIGDEILQLAEDEVPPEDVVFHRFYMNKTGSSKRLKAKKQKASLDDEDADLLLDGDDESDEEIDRMLGSGRSTVEEPKGEYDYDDLDHIAEEDDDDLLGDGSDAEAGPAPNQDRDKNDDDDDEDDIDDDDGGLALWDDVDEEHNNGGGGSDDDDEYGDADGSNKKKKTEGKKQKLGGRSRASPFASLED</sequence>
<feature type="compositionally biased region" description="Basic residues" evidence="2">
    <location>
        <begin position="450"/>
        <end position="463"/>
    </location>
</feature>
<dbReference type="GeneID" id="109705396"/>
<feature type="compositionally biased region" description="Acidic residues" evidence="2">
    <location>
        <begin position="404"/>
        <end position="427"/>
    </location>
</feature>
<keyword evidence="3" id="KW-1133">Transmembrane helix</keyword>
<dbReference type="InterPro" id="IPR040155">
    <property type="entry name" value="CEBPZ/Mak21-like"/>
</dbReference>
<evidence type="ECO:0000256" key="3">
    <source>
        <dbReference type="SAM" id="Phobius"/>
    </source>
</evidence>
<dbReference type="OrthoDB" id="28947at2759"/>
<dbReference type="InterPro" id="IPR005612">
    <property type="entry name" value="CCAAT-binding_factor"/>
</dbReference>
<reference evidence="5" key="1">
    <citation type="journal article" date="2015" name="Nat. Genet.">
        <title>The pineapple genome and the evolution of CAM photosynthesis.</title>
        <authorList>
            <person name="Ming R."/>
            <person name="VanBuren R."/>
            <person name="Wai C.M."/>
            <person name="Tang H."/>
            <person name="Schatz M.C."/>
            <person name="Bowers J.E."/>
            <person name="Lyons E."/>
            <person name="Wang M.L."/>
            <person name="Chen J."/>
            <person name="Biggers E."/>
            <person name="Zhang J."/>
            <person name="Huang L."/>
            <person name="Zhang L."/>
            <person name="Miao W."/>
            <person name="Zhang J."/>
            <person name="Ye Z."/>
            <person name="Miao C."/>
            <person name="Lin Z."/>
            <person name="Wang H."/>
            <person name="Zhou H."/>
            <person name="Yim W.C."/>
            <person name="Priest H.D."/>
            <person name="Zheng C."/>
            <person name="Woodhouse M."/>
            <person name="Edger P.P."/>
            <person name="Guyot R."/>
            <person name="Guo H.B."/>
            <person name="Guo H."/>
            <person name="Zheng G."/>
            <person name="Singh R."/>
            <person name="Sharma A."/>
            <person name="Min X."/>
            <person name="Zheng Y."/>
            <person name="Lee H."/>
            <person name="Gurtowski J."/>
            <person name="Sedlazeck F.J."/>
            <person name="Harkess A."/>
            <person name="McKain M.R."/>
            <person name="Liao Z."/>
            <person name="Fang J."/>
            <person name="Liu J."/>
            <person name="Zhang X."/>
            <person name="Zhang Q."/>
            <person name="Hu W."/>
            <person name="Qin Y."/>
            <person name="Wang K."/>
            <person name="Chen L.Y."/>
            <person name="Shirley N."/>
            <person name="Lin Y.R."/>
            <person name="Liu L.Y."/>
            <person name="Hernandez A.G."/>
            <person name="Wright C.L."/>
            <person name="Bulone V."/>
            <person name="Tuskan G.A."/>
            <person name="Heath K."/>
            <person name="Zee F."/>
            <person name="Moore P.H."/>
            <person name="Sunkar R."/>
            <person name="Leebens-Mack J.H."/>
            <person name="Mockler T."/>
            <person name="Bennetzen J.L."/>
            <person name="Freeling M."/>
            <person name="Sankoff D."/>
            <person name="Paterson A.H."/>
            <person name="Zhu X."/>
            <person name="Yang X."/>
            <person name="Smith J.A."/>
            <person name="Cushman J.C."/>
            <person name="Paull R.E."/>
            <person name="Yu Q."/>
        </authorList>
    </citation>
    <scope>NUCLEOTIDE SEQUENCE [LARGE SCALE GENOMIC DNA]</scope>
    <source>
        <strain evidence="5">cv. F153</strain>
    </source>
</reference>